<dbReference type="KEGG" id="dfa:DFA_02546"/>
<dbReference type="Gene3D" id="1.10.630.10">
    <property type="entry name" value="Cytochrome P450"/>
    <property type="match status" value="3"/>
</dbReference>
<dbReference type="PRINTS" id="PR00385">
    <property type="entry name" value="P450"/>
</dbReference>
<dbReference type="OrthoDB" id="2789670at2759"/>
<name>F4PZP3_CACFS</name>
<dbReference type="CDD" id="cd20617">
    <property type="entry name" value="CYP1_2-like"/>
    <property type="match status" value="1"/>
</dbReference>
<dbReference type="SUPFAM" id="SSF48264">
    <property type="entry name" value="Cytochrome P450"/>
    <property type="match status" value="3"/>
</dbReference>
<evidence type="ECO:0000256" key="5">
    <source>
        <dbReference type="PIRSR" id="PIRSR602401-1"/>
    </source>
</evidence>
<dbReference type="Proteomes" id="UP000007797">
    <property type="component" value="Unassembled WGS sequence"/>
</dbReference>
<dbReference type="RefSeq" id="XP_004357269.1">
    <property type="nucleotide sequence ID" value="XM_004357213.1"/>
</dbReference>
<sequence length="1330" mass="155862">MILSILIIVSLIIILSFVIRNKKYNEKDPPSTLLYPITGLSISDCFKIGSIHLLRDFFQKNAKCTIAIAHPAVLKNVYSPDNGDYFKARPYQSRHILAHNSNDSFIMTDYQKWKETRKLLIGSFGKSKLAKNYSPFIDSQTQQLIKKFKQYNGKPIEINQYWKKYLMNIVSNHALSHHVSYDEDFNQGFYYKIYHALDGIKLAMVLQYCCSCSYFLWPFIYLIQYKLRDHYNTLISELTPIYYHHLDTLDQQNPRDLCDLLIMAGNEKDFVINTCFDMYTGLDTTLSSCQWAFLMLNNYPLIQEKVFQELGGIVGQGNQCFISHRPNTPYVNAFLLEVYRYRPPVIFSFPRECTQDVIISDYFFPKNCTVSGCADVIHHDPDYFDEPHTFNPDRFINPPIGQLNNKENLVPFGTGQRICIGMNLANDSIYIALTNIVLNFKITSSSGEFKFLDETEVIKTFSAPNNYSYFSLIFISFIFRNKKYNEKDPPSPFLYPITGVPLWNTFNIGTGHVLLRKYFPKYAKIGKVLKFFVFDQCFISIAHPTVLKNVLSVKNGDFFDSRPYHNKHLLSHNSNDSYIMADYEKWKETRKLLIGSFGKSKLAKNYSPFIDSQTQELVKKIKQKNDQPVEINKYWKKYFMNIVSNHTFSHHVSFDEEFNEGFYFKVYEALEGINFGMGLQFIMSCSFLFWPFRYLVQYKLKDYYNTLFREITPIYHHHLETLDAQNPRDLCDLLIMAGNEKDFVINSCYDMYTGLDTTLFSCQWAFLMLNNYPRVQEKIFQELDQVVGQGNQCYLSHRSNTPYFNAFLFEVYRYRPTVVFSFPRECTQDVIISDYFFPKKSIVSGCADIIHHDPDYFDDPETFKPERFIDPPVGQLNNKENLVPFGTGQRICIGMNLANDSIYIALTNLVLNFKITSSSGEFKFLDETEVIKTFSAPNNYYHFDRHVREGEYLNKIRYISVKYFPKYAKVGKVLKIFVLDKCYITIADTAVLKNVYSAENGDYFKARPYQSRYLLAHNSNDSFIATSDYQKWKETRKLLIGSFGKSKLAKNYSPFIDSQTKELIEKFKQFNGQPIETNEFWKKYFMNIVSNHALSHYVSYDEDFKEGFYYRVYNALDGINFGMGLQFFISCSKIIWPLCYLIQYKLKNHYKTLIEAFVPIYNHHLETLDDQNPRDICDLLILEGYDKDYVINTCYDMYTGLDTTLSTFQWAFLMLNNYPEYQEKMFQELDEIVGRGNQCLISHRPNTPYVNAFILEVYRYKPTVVFSFPRECTQDVIISYYFFPKNCMVSGCIDIIQNDPDYFDEPHTFNPERFINPPIGQLNNKANVVL</sequence>
<keyword evidence="5" id="KW-0349">Heme</keyword>
<organism evidence="6 7">
    <name type="scientific">Cavenderia fasciculata</name>
    <name type="common">Slime mold</name>
    <name type="synonym">Dictyostelium fasciculatum</name>
    <dbReference type="NCBI Taxonomy" id="261658"/>
    <lineage>
        <taxon>Eukaryota</taxon>
        <taxon>Amoebozoa</taxon>
        <taxon>Evosea</taxon>
        <taxon>Eumycetozoa</taxon>
        <taxon>Dictyostelia</taxon>
        <taxon>Acytosteliales</taxon>
        <taxon>Cavenderiaceae</taxon>
        <taxon>Cavenderia</taxon>
    </lineage>
</organism>
<dbReference type="EMBL" id="GL883017">
    <property type="protein sequence ID" value="EGG18807.1"/>
    <property type="molecule type" value="Genomic_DNA"/>
</dbReference>
<dbReference type="PRINTS" id="PR00463">
    <property type="entry name" value="EP450I"/>
</dbReference>
<dbReference type="InterPro" id="IPR001128">
    <property type="entry name" value="Cyt_P450"/>
</dbReference>
<dbReference type="InterPro" id="IPR036396">
    <property type="entry name" value="Cyt_P450_sf"/>
</dbReference>
<feature type="binding site" description="axial binding residue" evidence="5">
    <location>
        <position position="419"/>
    </location>
    <ligand>
        <name>heme</name>
        <dbReference type="ChEBI" id="CHEBI:30413"/>
    </ligand>
    <ligandPart>
        <name>Fe</name>
        <dbReference type="ChEBI" id="CHEBI:18248"/>
    </ligandPart>
</feature>
<accession>F4PZP3</accession>
<dbReference type="GO" id="GO:0020037">
    <property type="term" value="F:heme binding"/>
    <property type="evidence" value="ECO:0007669"/>
    <property type="project" value="InterPro"/>
</dbReference>
<dbReference type="PANTHER" id="PTHR24300">
    <property type="entry name" value="CYTOCHROME P450 508A4-RELATED"/>
    <property type="match status" value="1"/>
</dbReference>
<dbReference type="GO" id="GO:0016705">
    <property type="term" value="F:oxidoreductase activity, acting on paired donors, with incorporation or reduction of molecular oxygen"/>
    <property type="evidence" value="ECO:0007669"/>
    <property type="project" value="InterPro"/>
</dbReference>
<dbReference type="InterPro" id="IPR017972">
    <property type="entry name" value="Cyt_P450_CS"/>
</dbReference>
<keyword evidence="7" id="KW-1185">Reference proteome</keyword>
<dbReference type="Pfam" id="PF00067">
    <property type="entry name" value="p450"/>
    <property type="match status" value="3"/>
</dbReference>
<comment type="similarity">
    <text evidence="2">Belongs to the cytochrome P450 family.</text>
</comment>
<dbReference type="GO" id="GO:0005506">
    <property type="term" value="F:iron ion binding"/>
    <property type="evidence" value="ECO:0007669"/>
    <property type="project" value="InterPro"/>
</dbReference>
<evidence type="ECO:0000256" key="3">
    <source>
        <dbReference type="ARBA" id="ARBA00022723"/>
    </source>
</evidence>
<gene>
    <name evidence="6" type="primary">CYP514A4</name>
    <name evidence="6" type="ORF">DFA_02546</name>
</gene>
<keyword evidence="4 5" id="KW-0408">Iron</keyword>
<dbReference type="GO" id="GO:0004497">
    <property type="term" value="F:monooxygenase activity"/>
    <property type="evidence" value="ECO:0007669"/>
    <property type="project" value="InterPro"/>
</dbReference>
<keyword evidence="3 5" id="KW-0479">Metal-binding</keyword>
<evidence type="ECO:0000313" key="6">
    <source>
        <dbReference type="EMBL" id="EGG18807.1"/>
    </source>
</evidence>
<reference evidence="7" key="1">
    <citation type="journal article" date="2011" name="Genome Res.">
        <title>Phylogeny-wide analysis of social amoeba genomes highlights ancient origins for complex intercellular communication.</title>
        <authorList>
            <person name="Heidel A.J."/>
            <person name="Lawal H.M."/>
            <person name="Felder M."/>
            <person name="Schilde C."/>
            <person name="Helps N.R."/>
            <person name="Tunggal B."/>
            <person name="Rivero F."/>
            <person name="John U."/>
            <person name="Schleicher M."/>
            <person name="Eichinger L."/>
            <person name="Platzer M."/>
            <person name="Noegel A.A."/>
            <person name="Schaap P."/>
            <person name="Gloeckner G."/>
        </authorList>
    </citation>
    <scope>NUCLEOTIDE SEQUENCE [LARGE SCALE GENOMIC DNA]</scope>
    <source>
        <strain evidence="7">SH3</strain>
    </source>
</reference>
<dbReference type="InterPro" id="IPR050182">
    <property type="entry name" value="Cytochrome_P450_fam2"/>
</dbReference>
<evidence type="ECO:0000256" key="4">
    <source>
        <dbReference type="ARBA" id="ARBA00023004"/>
    </source>
</evidence>
<dbReference type="InterPro" id="IPR002401">
    <property type="entry name" value="Cyt_P450_E_grp-I"/>
</dbReference>
<evidence type="ECO:0000256" key="2">
    <source>
        <dbReference type="ARBA" id="ARBA00010617"/>
    </source>
</evidence>
<evidence type="ECO:0000256" key="1">
    <source>
        <dbReference type="ARBA" id="ARBA00004167"/>
    </source>
</evidence>
<dbReference type="PANTHER" id="PTHR24300:SF417">
    <property type="entry name" value="CYTOCHROME P450 508B1-RELATED"/>
    <property type="match status" value="1"/>
</dbReference>
<dbReference type="STRING" id="1054147.F4PZP3"/>
<protein>
    <submittedName>
        <fullName evidence="6">Cytochrome P450 family protein</fullName>
    </submittedName>
</protein>
<comment type="cofactor">
    <cofactor evidence="5">
        <name>heme</name>
        <dbReference type="ChEBI" id="CHEBI:30413"/>
    </cofactor>
</comment>
<comment type="subcellular location">
    <subcellularLocation>
        <location evidence="1">Membrane</location>
        <topology evidence="1">Single-pass membrane protein</topology>
    </subcellularLocation>
</comment>
<dbReference type="GeneID" id="14870816"/>
<dbReference type="GO" id="GO:0016020">
    <property type="term" value="C:membrane"/>
    <property type="evidence" value="ECO:0007669"/>
    <property type="project" value="UniProtKB-SubCell"/>
</dbReference>
<dbReference type="PROSITE" id="PS00086">
    <property type="entry name" value="CYTOCHROME_P450"/>
    <property type="match status" value="2"/>
</dbReference>
<evidence type="ECO:0000313" key="7">
    <source>
        <dbReference type="Proteomes" id="UP000007797"/>
    </source>
</evidence>
<proteinExistence type="inferred from homology"/>